<feature type="domain" description="Mannosylglycerate hydrolase MGH1-like glycoside hydrolase" evidence="2">
    <location>
        <begin position="105"/>
        <end position="443"/>
    </location>
</feature>
<evidence type="ECO:0000256" key="1">
    <source>
        <dbReference type="SAM" id="SignalP"/>
    </source>
</evidence>
<evidence type="ECO:0000313" key="3">
    <source>
        <dbReference type="EMBL" id="KAF2094936.1"/>
    </source>
</evidence>
<dbReference type="InterPro" id="IPR054491">
    <property type="entry name" value="MGH1-like_GH"/>
</dbReference>
<sequence length="719" mass="80659">MFLLVFIAFIFGLAYSQDPSRPYPLPDSYLKSTNILEHATYVKSFDDPQWYLDNIPFVDFPDQHIQDVYYYRATVIKRHIKWGHEGHGWLFTEFIHPVSWASKLQTIPDSVGHHLVEGRWLRNPNYIKDLILLYTRGGVEVLSGITYTHYLHDAILEHAQATGDVDFLISQLDGMVRTFNLWDVQFNDSIGLYHRTPLSDAQEFSLPGYIVGGVDGKPVNVWNDTRNNFDLIWLGPETYRPNFNAYMVAGARAISQVATLAGNSSLSEQWSARAAAIEERMNSFLWEDSIKWWIDVVEGSNIRAVGRQMIGYFPYRFDVGTNETIVKGLEAGLTSEEFLTEFGPTTLEMTNPYYTALKNLTYCCVWQGQSWPFSTSVFLDTLAILAREDRSTIATKEFFNEALLTYARTNYKDGIPYTAESHYPTIDMWSGDSTNHSEHYLHSTYFNNIFTDLIGILPTLDDRFQMHPLVPDNWTHFAIESLPYHGTLLSILPRARQFSSVSLAIFDDTARDGVIKCPSSVRITTNNHTMLAERNHWDACVPNALNTIVFNAAGTIVETDNLQITVFNELMYAVAISEIQIWVPANTGPRYEAEDGLLGTFIGGFEGRGTGLNCTIDSGGVTIHEGGWAELAGVKSTVGTGSGALTVIGKGSGSVVVQMNWLEKNATVAFDGVGVQQKEIQVDYLEGENYVTLFWESGEPWIDAIVVGTAAANSTMSYQ</sequence>
<dbReference type="EMBL" id="ML978133">
    <property type="protein sequence ID" value="KAF2094936.1"/>
    <property type="molecule type" value="Genomic_DNA"/>
</dbReference>
<reference evidence="3" key="1">
    <citation type="journal article" date="2020" name="Stud. Mycol.">
        <title>101 Dothideomycetes genomes: a test case for predicting lifestyles and emergence of pathogens.</title>
        <authorList>
            <person name="Haridas S."/>
            <person name="Albert R."/>
            <person name="Binder M."/>
            <person name="Bloem J."/>
            <person name="Labutti K."/>
            <person name="Salamov A."/>
            <person name="Andreopoulos B."/>
            <person name="Baker S."/>
            <person name="Barry K."/>
            <person name="Bills G."/>
            <person name="Bluhm B."/>
            <person name="Cannon C."/>
            <person name="Castanera R."/>
            <person name="Culley D."/>
            <person name="Daum C."/>
            <person name="Ezra D."/>
            <person name="Gonzalez J."/>
            <person name="Henrissat B."/>
            <person name="Kuo A."/>
            <person name="Liang C."/>
            <person name="Lipzen A."/>
            <person name="Lutzoni F."/>
            <person name="Magnuson J."/>
            <person name="Mondo S."/>
            <person name="Nolan M."/>
            <person name="Ohm R."/>
            <person name="Pangilinan J."/>
            <person name="Park H.-J."/>
            <person name="Ramirez L."/>
            <person name="Alfaro M."/>
            <person name="Sun H."/>
            <person name="Tritt A."/>
            <person name="Yoshinaga Y."/>
            <person name="Zwiers L.-H."/>
            <person name="Turgeon B."/>
            <person name="Goodwin S."/>
            <person name="Spatafora J."/>
            <person name="Crous P."/>
            <person name="Grigoriev I."/>
        </authorList>
    </citation>
    <scope>NUCLEOTIDE SEQUENCE</scope>
    <source>
        <strain evidence="3">CBS 133067</strain>
    </source>
</reference>
<dbReference type="OrthoDB" id="5382128at2759"/>
<keyword evidence="3" id="KW-0378">Hydrolase</keyword>
<dbReference type="InterPro" id="IPR008928">
    <property type="entry name" value="6-hairpin_glycosidase_sf"/>
</dbReference>
<evidence type="ECO:0000313" key="4">
    <source>
        <dbReference type="Proteomes" id="UP000799772"/>
    </source>
</evidence>
<dbReference type="Pfam" id="PF22422">
    <property type="entry name" value="MGH1-like_GH"/>
    <property type="match status" value="1"/>
</dbReference>
<feature type="signal peptide" evidence="1">
    <location>
        <begin position="1"/>
        <end position="16"/>
    </location>
</feature>
<keyword evidence="1" id="KW-0732">Signal</keyword>
<dbReference type="AlphaFoldDB" id="A0A9P4IAX5"/>
<proteinExistence type="predicted"/>
<dbReference type="GO" id="GO:0016798">
    <property type="term" value="F:hydrolase activity, acting on glycosyl bonds"/>
    <property type="evidence" value="ECO:0007669"/>
    <property type="project" value="UniProtKB-KW"/>
</dbReference>
<keyword evidence="4" id="KW-1185">Reference proteome</keyword>
<accession>A0A9P4IAX5</accession>
<dbReference type="Gene3D" id="1.50.10.10">
    <property type="match status" value="1"/>
</dbReference>
<comment type="caution">
    <text evidence="3">The sequence shown here is derived from an EMBL/GenBank/DDBJ whole genome shotgun (WGS) entry which is preliminary data.</text>
</comment>
<dbReference type="Proteomes" id="UP000799772">
    <property type="component" value="Unassembled WGS sequence"/>
</dbReference>
<gene>
    <name evidence="3" type="ORF">NA57DRAFT_45706</name>
</gene>
<dbReference type="SUPFAM" id="SSF48208">
    <property type="entry name" value="Six-hairpin glycosidases"/>
    <property type="match status" value="1"/>
</dbReference>
<name>A0A9P4IAX5_9PEZI</name>
<organism evidence="3 4">
    <name type="scientific">Rhizodiscina lignyota</name>
    <dbReference type="NCBI Taxonomy" id="1504668"/>
    <lineage>
        <taxon>Eukaryota</taxon>
        <taxon>Fungi</taxon>
        <taxon>Dikarya</taxon>
        <taxon>Ascomycota</taxon>
        <taxon>Pezizomycotina</taxon>
        <taxon>Dothideomycetes</taxon>
        <taxon>Pleosporomycetidae</taxon>
        <taxon>Aulographales</taxon>
        <taxon>Rhizodiscinaceae</taxon>
        <taxon>Rhizodiscina</taxon>
    </lineage>
</organism>
<dbReference type="GO" id="GO:0005975">
    <property type="term" value="P:carbohydrate metabolic process"/>
    <property type="evidence" value="ECO:0007669"/>
    <property type="project" value="InterPro"/>
</dbReference>
<dbReference type="InterPro" id="IPR012341">
    <property type="entry name" value="6hp_glycosidase-like_sf"/>
</dbReference>
<feature type="chain" id="PRO_5040323210" evidence="1">
    <location>
        <begin position="17"/>
        <end position="719"/>
    </location>
</feature>
<keyword evidence="3" id="KW-0326">Glycosidase</keyword>
<evidence type="ECO:0000259" key="2">
    <source>
        <dbReference type="Pfam" id="PF22422"/>
    </source>
</evidence>
<protein>
    <submittedName>
        <fullName evidence="3">Six-hairpin glycosidase</fullName>
    </submittedName>
</protein>